<accession>A0ABD0Y294</accession>
<proteinExistence type="inferred from homology"/>
<evidence type="ECO:0000256" key="15">
    <source>
        <dbReference type="SAM" id="Coils"/>
    </source>
</evidence>
<keyword evidence="8 14" id="KW-0547">Nucleotide-binding</keyword>
<evidence type="ECO:0000313" key="19">
    <source>
        <dbReference type="Proteomes" id="UP001558652"/>
    </source>
</evidence>
<dbReference type="FunFam" id="3.40.850.10:FF:000011">
    <property type="entry name" value="Kinesin family member 21A"/>
    <property type="match status" value="1"/>
</dbReference>
<feature type="region of interest" description="Disordered" evidence="16">
    <location>
        <begin position="938"/>
        <end position="1024"/>
    </location>
</feature>
<dbReference type="InterPro" id="IPR056533">
    <property type="entry name" value="KIF21A/B_hel_1"/>
</dbReference>
<dbReference type="SMART" id="SM00129">
    <property type="entry name" value="KISc"/>
    <property type="match status" value="1"/>
</dbReference>
<evidence type="ECO:0000256" key="14">
    <source>
        <dbReference type="PROSITE-ProRule" id="PRU00283"/>
    </source>
</evidence>
<evidence type="ECO:0000256" key="16">
    <source>
        <dbReference type="SAM" id="MobiDB-lite"/>
    </source>
</evidence>
<gene>
    <name evidence="18" type="ORF">AAG570_003909</name>
</gene>
<keyword evidence="12" id="KW-0206">Cytoskeleton</keyword>
<dbReference type="Pfam" id="PF23203">
    <property type="entry name" value="KIF21A"/>
    <property type="match status" value="1"/>
</dbReference>
<evidence type="ECO:0000256" key="2">
    <source>
        <dbReference type="ARBA" id="ARBA00004316"/>
    </source>
</evidence>
<feature type="region of interest" description="Disordered" evidence="16">
    <location>
        <begin position="523"/>
        <end position="559"/>
    </location>
</feature>
<dbReference type="GO" id="GO:0005874">
    <property type="term" value="C:microtubule"/>
    <property type="evidence" value="ECO:0007669"/>
    <property type="project" value="UniProtKB-KW"/>
</dbReference>
<dbReference type="Pfam" id="PF23204">
    <property type="entry name" value="KIF21A_2nd"/>
    <property type="match status" value="1"/>
</dbReference>
<evidence type="ECO:0000256" key="7">
    <source>
        <dbReference type="ARBA" id="ARBA00022737"/>
    </source>
</evidence>
<keyword evidence="10 15" id="KW-0175">Coiled coil</keyword>
<dbReference type="InterPro" id="IPR036961">
    <property type="entry name" value="Kinesin_motor_dom_sf"/>
</dbReference>
<feature type="coiled-coil region" evidence="15">
    <location>
        <begin position="352"/>
        <end position="432"/>
    </location>
</feature>
<feature type="binding site" evidence="14">
    <location>
        <begin position="62"/>
        <end position="69"/>
    </location>
    <ligand>
        <name>ATP</name>
        <dbReference type="ChEBI" id="CHEBI:30616"/>
    </ligand>
</feature>
<sequence length="1024" mass="115792">MCRVCTNVTPGEPQVTLGSDKAFTYDYVFDTPSTQSAIYETCSRTLVQGSLEGYNATVLAYGQTGSGKTYTMGTGFDVDVTSEQVGIIPRAIHHIFSGIDEISEAAREAGEPPPQFKVTAQFLELYNEEIIDLFDPTQDYSSGKGKSGIRIHEDSNHCIYVTGVQSLRVSNAEEALQLLRQGALSRTTASTQMNSQSSRSHAIFTLHIKQQRLVKMEVSPEEIEDNLDSERGQQEFETLTAKFHFVDLAGSERLKRTGATGERAKEGISINCGLLALGNVISALGDTSKRVLHVPYRDSKLTRLLQDSLGGNSRTLMIACISPSDRDFMETLNTLKYANRARNIQNKVIINQDKSSRTITILKKEIQQLQLELLEYKQGKRIINPDGSESINDMFHENTLLQNEAENLRMRVKAMQETIDTLSAKNTELLAEKATSAWINCDAKNDGGMSEIIKKYVTEIEELRAKVFESESICTQLRKAMSRNNKLLGSPSKGDSSGGIDPGVDSLIELAKKDLQKDYEVLAKSRQSGGTGSDNSESESDMTLAESNSSESEEDNEYSKEIANLTSEISVKQRLIDELEKAQKRLNSMKQHYEDKLNQLQAKIQATQQERDTVLASFTENKQPTEKVKKIKDEYERKLTDMQKEMKSLQSAKREHAKLLRNQSQYETQIRTLNSEVMDMKKAKVKLIAKMREEAARHKEAESRRNREIAQLRKQSRLDANLIRNLEAEKRAKAAILKRKQEEVSALRKVARNRSQLNNNITMRKRRALKNPNQKWIAVEKIISENTMNRQSIIMLEREMERQIESRTELQEELKSKMALCKDPNYQQSSVLKEEIDTLRESLDHVQATITDLQQEILQVEENKISFEAADLLEGIKDFSGAAYMVDKLYNMTLNHSNLVAQKDVAVRELQAEIEQLKRQTEMQNQLLEHLLERNNKFRNDNKTSPGHSGPDSNKTSRSNSPTDNKVSGNWDPPKYRRRTALPQELLFPVDMPPQETQSALASPELMPPPPPLTRSLTSIKLVT</sequence>
<dbReference type="Pfam" id="PF00225">
    <property type="entry name" value="Kinesin"/>
    <property type="match status" value="1"/>
</dbReference>
<dbReference type="PRINTS" id="PR00380">
    <property type="entry name" value="KINESINHEAVY"/>
</dbReference>
<reference evidence="18 19" key="1">
    <citation type="submission" date="2024-07" db="EMBL/GenBank/DDBJ databases">
        <title>Chromosome-level genome assembly of the water stick insect Ranatra chinensis (Heteroptera: Nepidae).</title>
        <authorList>
            <person name="Liu X."/>
        </authorList>
    </citation>
    <scope>NUCLEOTIDE SEQUENCE [LARGE SCALE GENOMIC DNA]</scope>
    <source>
        <strain evidence="18">Cailab_2021Rc</strain>
        <tissue evidence="18">Muscle</tissue>
    </source>
</reference>
<evidence type="ECO:0000256" key="11">
    <source>
        <dbReference type="ARBA" id="ARBA00023175"/>
    </source>
</evidence>
<evidence type="ECO:0000256" key="9">
    <source>
        <dbReference type="ARBA" id="ARBA00022840"/>
    </source>
</evidence>
<keyword evidence="19" id="KW-1185">Reference proteome</keyword>
<dbReference type="EMBL" id="JBFDAA010000015">
    <property type="protein sequence ID" value="KAL1117594.1"/>
    <property type="molecule type" value="Genomic_DNA"/>
</dbReference>
<dbReference type="CDD" id="cd22248">
    <property type="entry name" value="Rcc_KIF21"/>
    <property type="match status" value="1"/>
</dbReference>
<dbReference type="SUPFAM" id="SSF52540">
    <property type="entry name" value="P-loop containing nucleoside triphosphate hydrolases"/>
    <property type="match status" value="1"/>
</dbReference>
<evidence type="ECO:0000256" key="12">
    <source>
        <dbReference type="ARBA" id="ARBA00023212"/>
    </source>
</evidence>
<dbReference type="Gene3D" id="3.40.850.10">
    <property type="entry name" value="Kinesin motor domain"/>
    <property type="match status" value="1"/>
</dbReference>
<dbReference type="Proteomes" id="UP001558652">
    <property type="component" value="Unassembled WGS sequence"/>
</dbReference>
<dbReference type="PANTHER" id="PTHR47969">
    <property type="entry name" value="CHROMOSOME-ASSOCIATED KINESIN KIF4A-RELATED"/>
    <property type="match status" value="1"/>
</dbReference>
<feature type="coiled-coil region" evidence="15">
    <location>
        <begin position="793"/>
        <end position="870"/>
    </location>
</feature>
<evidence type="ECO:0000256" key="8">
    <source>
        <dbReference type="ARBA" id="ARBA00022741"/>
    </source>
</evidence>
<evidence type="ECO:0000256" key="10">
    <source>
        <dbReference type="ARBA" id="ARBA00023054"/>
    </source>
</evidence>
<keyword evidence="13" id="KW-0966">Cell projection</keyword>
<dbReference type="AlphaFoldDB" id="A0ABD0Y294"/>
<evidence type="ECO:0000256" key="5">
    <source>
        <dbReference type="ARBA" id="ARBA00022574"/>
    </source>
</evidence>
<keyword evidence="7" id="KW-0677">Repeat</keyword>
<dbReference type="GO" id="GO:0005524">
    <property type="term" value="F:ATP binding"/>
    <property type="evidence" value="ECO:0007669"/>
    <property type="project" value="UniProtKB-UniRule"/>
</dbReference>
<comment type="subcellular location">
    <subcellularLocation>
        <location evidence="2">Cell projection</location>
    </subcellularLocation>
    <subcellularLocation>
        <location evidence="1">Cytoplasm</location>
        <location evidence="1">Cytoskeleton</location>
    </subcellularLocation>
</comment>
<keyword evidence="11 14" id="KW-0505">Motor protein</keyword>
<dbReference type="GO" id="GO:0003774">
    <property type="term" value="F:cytoskeletal motor activity"/>
    <property type="evidence" value="ECO:0007669"/>
    <property type="project" value="UniProtKB-UniRule"/>
</dbReference>
<feature type="compositionally biased region" description="Low complexity" evidence="16">
    <location>
        <begin position="1014"/>
        <end position="1024"/>
    </location>
</feature>
<name>A0ABD0Y294_9HEMI</name>
<dbReference type="InterPro" id="IPR027640">
    <property type="entry name" value="Kinesin-like_fam"/>
</dbReference>
<dbReference type="GO" id="GO:0042995">
    <property type="term" value="C:cell projection"/>
    <property type="evidence" value="ECO:0007669"/>
    <property type="project" value="UniProtKB-SubCell"/>
</dbReference>
<dbReference type="InterPro" id="IPR027417">
    <property type="entry name" value="P-loop_NTPase"/>
</dbReference>
<feature type="coiled-coil region" evidence="15">
    <location>
        <begin position="709"/>
        <end position="743"/>
    </location>
</feature>
<comment type="caution">
    <text evidence="18">The sequence shown here is derived from an EMBL/GenBank/DDBJ whole genome shotgun (WGS) entry which is preliminary data.</text>
</comment>
<keyword evidence="4" id="KW-0597">Phosphoprotein</keyword>
<dbReference type="PROSITE" id="PS50067">
    <property type="entry name" value="KINESIN_MOTOR_2"/>
    <property type="match status" value="1"/>
</dbReference>
<keyword evidence="5" id="KW-0853">WD repeat</keyword>
<feature type="coiled-coil region" evidence="15">
    <location>
        <begin position="562"/>
        <end position="676"/>
    </location>
</feature>
<dbReference type="CDD" id="cd01372">
    <property type="entry name" value="KISc_KIF4"/>
    <property type="match status" value="1"/>
</dbReference>
<evidence type="ECO:0000259" key="17">
    <source>
        <dbReference type="PROSITE" id="PS50067"/>
    </source>
</evidence>
<protein>
    <recommendedName>
        <fullName evidence="17">Kinesin motor domain-containing protein</fullName>
    </recommendedName>
</protein>
<feature type="coiled-coil region" evidence="15">
    <location>
        <begin position="900"/>
        <end position="934"/>
    </location>
</feature>
<evidence type="ECO:0000256" key="13">
    <source>
        <dbReference type="ARBA" id="ARBA00023273"/>
    </source>
</evidence>
<dbReference type="Pfam" id="PF25764">
    <property type="entry name" value="KIF21A_4th"/>
    <property type="match status" value="1"/>
</dbReference>
<keyword evidence="3" id="KW-0963">Cytoplasm</keyword>
<comment type="similarity">
    <text evidence="14">Belongs to the TRAFAC class myosin-kinesin ATPase superfamily. Kinesin family.</text>
</comment>
<keyword evidence="6" id="KW-0493">Microtubule</keyword>
<evidence type="ECO:0000313" key="18">
    <source>
        <dbReference type="EMBL" id="KAL1117594.1"/>
    </source>
</evidence>
<feature type="compositionally biased region" description="Polar residues" evidence="16">
    <location>
        <begin position="943"/>
        <end position="968"/>
    </location>
</feature>
<dbReference type="PROSITE" id="PS00411">
    <property type="entry name" value="KINESIN_MOTOR_1"/>
    <property type="match status" value="1"/>
</dbReference>
<evidence type="ECO:0000256" key="3">
    <source>
        <dbReference type="ARBA" id="ARBA00022490"/>
    </source>
</evidence>
<dbReference type="InterPro" id="IPR056532">
    <property type="entry name" value="KIF21A/B_hel_2"/>
</dbReference>
<dbReference type="InterPro" id="IPR019821">
    <property type="entry name" value="Kinesin_motor_CS"/>
</dbReference>
<evidence type="ECO:0000256" key="4">
    <source>
        <dbReference type="ARBA" id="ARBA00022553"/>
    </source>
</evidence>
<dbReference type="PANTHER" id="PTHR47969:SF28">
    <property type="entry name" value="KINESIN-LIKE PROTEIN KIF21B"/>
    <property type="match status" value="1"/>
</dbReference>
<dbReference type="InterPro" id="IPR001752">
    <property type="entry name" value="Kinesin_motor_dom"/>
</dbReference>
<feature type="domain" description="Kinesin motor" evidence="17">
    <location>
        <begin position="1"/>
        <end position="344"/>
    </location>
</feature>
<keyword evidence="9 14" id="KW-0067">ATP-binding</keyword>
<evidence type="ECO:0000256" key="6">
    <source>
        <dbReference type="ARBA" id="ARBA00022701"/>
    </source>
</evidence>
<organism evidence="18 19">
    <name type="scientific">Ranatra chinensis</name>
    <dbReference type="NCBI Taxonomy" id="642074"/>
    <lineage>
        <taxon>Eukaryota</taxon>
        <taxon>Metazoa</taxon>
        <taxon>Ecdysozoa</taxon>
        <taxon>Arthropoda</taxon>
        <taxon>Hexapoda</taxon>
        <taxon>Insecta</taxon>
        <taxon>Pterygota</taxon>
        <taxon>Neoptera</taxon>
        <taxon>Paraneoptera</taxon>
        <taxon>Hemiptera</taxon>
        <taxon>Heteroptera</taxon>
        <taxon>Panheteroptera</taxon>
        <taxon>Nepomorpha</taxon>
        <taxon>Nepidae</taxon>
        <taxon>Ranatrinae</taxon>
        <taxon>Ranatra</taxon>
    </lineage>
</organism>
<evidence type="ECO:0000256" key="1">
    <source>
        <dbReference type="ARBA" id="ARBA00004245"/>
    </source>
</evidence>